<dbReference type="GeneID" id="93581454"/>
<dbReference type="InterPro" id="IPR035959">
    <property type="entry name" value="RutC-like_sf"/>
</dbReference>
<dbReference type="STRING" id="767769.A0A1L9UEG4"/>
<accession>A0A1L9UEG4</accession>
<dbReference type="PANTHER" id="PTHR43857">
    <property type="entry name" value="BLR7761 PROTEIN"/>
    <property type="match status" value="1"/>
</dbReference>
<dbReference type="CDD" id="cd06152">
    <property type="entry name" value="YjgF_YER057c_UK114_like_4"/>
    <property type="match status" value="1"/>
</dbReference>
<dbReference type="EMBL" id="KV878687">
    <property type="protein sequence ID" value="OJJ70054.1"/>
    <property type="molecule type" value="Genomic_DNA"/>
</dbReference>
<dbReference type="SUPFAM" id="SSF55298">
    <property type="entry name" value="YjgF-like"/>
    <property type="match status" value="1"/>
</dbReference>
<dbReference type="Proteomes" id="UP000184499">
    <property type="component" value="Unassembled WGS sequence"/>
</dbReference>
<dbReference type="RefSeq" id="XP_067477303.1">
    <property type="nucleotide sequence ID" value="XM_067628966.1"/>
</dbReference>
<dbReference type="Pfam" id="PF01042">
    <property type="entry name" value="Ribonuc_L-PSP"/>
    <property type="match status" value="1"/>
</dbReference>
<dbReference type="InterPro" id="IPR006175">
    <property type="entry name" value="YjgF/YER057c/UK114"/>
</dbReference>
<dbReference type="VEuPathDB" id="FungiDB:ASPBRDRAFT_678615"/>
<gene>
    <name evidence="1" type="ORF">ASPBRDRAFT_678615</name>
</gene>
<dbReference type="AlphaFoldDB" id="A0A1L9UEG4"/>
<evidence type="ECO:0000313" key="2">
    <source>
        <dbReference type="Proteomes" id="UP000184499"/>
    </source>
</evidence>
<sequence length="152" mass="16915">MSGAEDIFRSSTVKLSSPSSSNHCFGEAALKSHAYNQAVRVGDTIHLSGQGGWKQTEPFEISTDINAQIDQAFANVDFQLRNAGGQGWSQVYKVRSYHISLDDQAQDAMVRNFRKWMVNHKALWTCVQVGRLGSDEMRVEIEVEAYDPEGAC</sequence>
<protein>
    <submittedName>
        <fullName evidence="1">Uncharacterized protein</fullName>
    </submittedName>
</protein>
<dbReference type="OMA" id="VENRIVC"/>
<reference evidence="2" key="1">
    <citation type="journal article" date="2017" name="Genome Biol.">
        <title>Comparative genomics reveals high biological diversity and specific adaptations in the industrially and medically important fungal genus Aspergillus.</title>
        <authorList>
            <person name="de Vries R.P."/>
            <person name="Riley R."/>
            <person name="Wiebenga A."/>
            <person name="Aguilar-Osorio G."/>
            <person name="Amillis S."/>
            <person name="Uchima C.A."/>
            <person name="Anderluh G."/>
            <person name="Asadollahi M."/>
            <person name="Askin M."/>
            <person name="Barry K."/>
            <person name="Battaglia E."/>
            <person name="Bayram O."/>
            <person name="Benocci T."/>
            <person name="Braus-Stromeyer S.A."/>
            <person name="Caldana C."/>
            <person name="Canovas D."/>
            <person name="Cerqueira G.C."/>
            <person name="Chen F."/>
            <person name="Chen W."/>
            <person name="Choi C."/>
            <person name="Clum A."/>
            <person name="Dos Santos R.A."/>
            <person name="Damasio A.R."/>
            <person name="Diallinas G."/>
            <person name="Emri T."/>
            <person name="Fekete E."/>
            <person name="Flipphi M."/>
            <person name="Freyberg S."/>
            <person name="Gallo A."/>
            <person name="Gournas C."/>
            <person name="Habgood R."/>
            <person name="Hainaut M."/>
            <person name="Harispe M.L."/>
            <person name="Henrissat B."/>
            <person name="Hilden K.S."/>
            <person name="Hope R."/>
            <person name="Hossain A."/>
            <person name="Karabika E."/>
            <person name="Karaffa L."/>
            <person name="Karanyi Z."/>
            <person name="Krasevec N."/>
            <person name="Kuo A."/>
            <person name="Kusch H."/>
            <person name="LaButti K."/>
            <person name="Lagendijk E.L."/>
            <person name="Lapidus A."/>
            <person name="Levasseur A."/>
            <person name="Lindquist E."/>
            <person name="Lipzen A."/>
            <person name="Logrieco A.F."/>
            <person name="MacCabe A."/>
            <person name="Maekelae M.R."/>
            <person name="Malavazi I."/>
            <person name="Melin P."/>
            <person name="Meyer V."/>
            <person name="Mielnichuk N."/>
            <person name="Miskei M."/>
            <person name="Molnar A.P."/>
            <person name="Mule G."/>
            <person name="Ngan C.Y."/>
            <person name="Orejas M."/>
            <person name="Orosz E."/>
            <person name="Ouedraogo J.P."/>
            <person name="Overkamp K.M."/>
            <person name="Park H.-S."/>
            <person name="Perrone G."/>
            <person name="Piumi F."/>
            <person name="Punt P.J."/>
            <person name="Ram A.F."/>
            <person name="Ramon A."/>
            <person name="Rauscher S."/>
            <person name="Record E."/>
            <person name="Riano-Pachon D.M."/>
            <person name="Robert V."/>
            <person name="Roehrig J."/>
            <person name="Ruller R."/>
            <person name="Salamov A."/>
            <person name="Salih N.S."/>
            <person name="Samson R.A."/>
            <person name="Sandor E."/>
            <person name="Sanguinetti M."/>
            <person name="Schuetze T."/>
            <person name="Sepcic K."/>
            <person name="Shelest E."/>
            <person name="Sherlock G."/>
            <person name="Sophianopoulou V."/>
            <person name="Squina F.M."/>
            <person name="Sun H."/>
            <person name="Susca A."/>
            <person name="Todd R.B."/>
            <person name="Tsang A."/>
            <person name="Unkles S.E."/>
            <person name="van de Wiele N."/>
            <person name="van Rossen-Uffink D."/>
            <person name="Oliveira J.V."/>
            <person name="Vesth T.C."/>
            <person name="Visser J."/>
            <person name="Yu J.-H."/>
            <person name="Zhou M."/>
            <person name="Andersen M.R."/>
            <person name="Archer D.B."/>
            <person name="Baker S.E."/>
            <person name="Benoit I."/>
            <person name="Brakhage A.A."/>
            <person name="Braus G.H."/>
            <person name="Fischer R."/>
            <person name="Frisvad J.C."/>
            <person name="Goldman G.H."/>
            <person name="Houbraken J."/>
            <person name="Oakley B."/>
            <person name="Pocsi I."/>
            <person name="Scazzocchio C."/>
            <person name="Seiboth B."/>
            <person name="vanKuyk P.A."/>
            <person name="Wortman J."/>
            <person name="Dyer P.S."/>
            <person name="Grigoriev I.V."/>
        </authorList>
    </citation>
    <scope>NUCLEOTIDE SEQUENCE [LARGE SCALE GENOMIC DNA]</scope>
    <source>
        <strain evidence="2">CBS 101740 / IMI 381727 / IBT 21946</strain>
    </source>
</reference>
<dbReference type="OrthoDB" id="309640at2759"/>
<dbReference type="PANTHER" id="PTHR43857:SF1">
    <property type="entry name" value="YJGH FAMILY PROTEIN"/>
    <property type="match status" value="1"/>
</dbReference>
<name>A0A1L9UEG4_ASPBC</name>
<keyword evidence="2" id="KW-1185">Reference proteome</keyword>
<proteinExistence type="predicted"/>
<organism evidence="1 2">
    <name type="scientific">Aspergillus brasiliensis (strain CBS 101740 / IMI 381727 / IBT 21946)</name>
    <dbReference type="NCBI Taxonomy" id="767769"/>
    <lineage>
        <taxon>Eukaryota</taxon>
        <taxon>Fungi</taxon>
        <taxon>Dikarya</taxon>
        <taxon>Ascomycota</taxon>
        <taxon>Pezizomycotina</taxon>
        <taxon>Eurotiomycetes</taxon>
        <taxon>Eurotiomycetidae</taxon>
        <taxon>Eurotiales</taxon>
        <taxon>Aspergillaceae</taxon>
        <taxon>Aspergillus</taxon>
        <taxon>Aspergillus subgen. Circumdati</taxon>
    </lineage>
</organism>
<dbReference type="Gene3D" id="3.30.1330.40">
    <property type="entry name" value="RutC-like"/>
    <property type="match status" value="1"/>
</dbReference>
<evidence type="ECO:0000313" key="1">
    <source>
        <dbReference type="EMBL" id="OJJ70054.1"/>
    </source>
</evidence>